<dbReference type="InterPro" id="IPR016161">
    <property type="entry name" value="Ald_DH/histidinol_DH"/>
</dbReference>
<dbReference type="AlphaFoldDB" id="A0A7X0DNN2"/>
<comment type="caution">
    <text evidence="3">The sequence shown here is derived from an EMBL/GenBank/DDBJ whole genome shotgun (WGS) entry which is preliminary data.</text>
</comment>
<name>A0A7X0DNN2_NOVIT</name>
<sequence>MSGENSAAASIHPLVAAARQAQARIEHWDQNRIDETVAAVGWHVLQPAASQALAEMAVTESGIGSAQDSRIRLETRVRGTLGDLHGITTIGVIDEDPALRIAKYARPIGVIAVLVPSTAPAAALLVNTLVALKTRNAVIVCPNPSAQTVTRLTVALVRQALERAGAPSDLLQMVESPTRHHATVLAENTDLVIATGGSATVERVRRTGTPTHAAGPGNAVVLVDATADTVSAIAAVVAGKTFDNGTSCSAESCMVLERPIIAAALAALTEEGVHVCSSGEADRLRATLWPDGKTLSRAVVGRPAPEVAALAGISVPDGTRALAAWAAPLPAADPFGGEKLCPVLGLYSAEDFPAAVTAAASLTERVGPGHSCALHTTTPQHIDVLARQAKVSRIMVNQSTGNGNTGSFGNGMPFTSTVSCGTWGKCTLTENVGWRQFLNTIWVSMPVQRPVPRWEDLMAPWTSSPRFHGLPSSSVRMFAQ</sequence>
<proteinExistence type="predicted"/>
<dbReference type="InterPro" id="IPR016163">
    <property type="entry name" value="Ald_DH_C"/>
</dbReference>
<evidence type="ECO:0000313" key="3">
    <source>
        <dbReference type="EMBL" id="MBB6212160.1"/>
    </source>
</evidence>
<protein>
    <submittedName>
        <fullName evidence="3">Sulfoacetaldehyde dehydrogenase</fullName>
        <ecNumber evidence="3">1.2.1.81</ecNumber>
    </submittedName>
</protein>
<dbReference type="InterPro" id="IPR016162">
    <property type="entry name" value="Ald_DH_N"/>
</dbReference>
<feature type="domain" description="Aldehyde dehydrogenase" evidence="2">
    <location>
        <begin position="6"/>
        <end position="271"/>
    </location>
</feature>
<evidence type="ECO:0000259" key="2">
    <source>
        <dbReference type="Pfam" id="PF00171"/>
    </source>
</evidence>
<accession>A0A7X0DNN2</accession>
<dbReference type="EC" id="1.2.1.81" evidence="3"/>
<keyword evidence="1 3" id="KW-0560">Oxidoreductase</keyword>
<evidence type="ECO:0000256" key="1">
    <source>
        <dbReference type="ARBA" id="ARBA00023002"/>
    </source>
</evidence>
<dbReference type="RefSeq" id="WP_184265615.1">
    <property type="nucleotide sequence ID" value="NZ_JACIIX010000017.1"/>
</dbReference>
<dbReference type="InterPro" id="IPR015590">
    <property type="entry name" value="Aldehyde_DH_dom"/>
</dbReference>
<organism evidence="3 4">
    <name type="scientific">Novispirillum itersonii</name>
    <name type="common">Aquaspirillum itersonii</name>
    <dbReference type="NCBI Taxonomy" id="189"/>
    <lineage>
        <taxon>Bacteria</taxon>
        <taxon>Pseudomonadati</taxon>
        <taxon>Pseudomonadota</taxon>
        <taxon>Alphaproteobacteria</taxon>
        <taxon>Rhodospirillales</taxon>
        <taxon>Novispirillaceae</taxon>
        <taxon>Novispirillum</taxon>
    </lineage>
</organism>
<dbReference type="Gene3D" id="3.40.605.10">
    <property type="entry name" value="Aldehyde Dehydrogenase, Chain A, domain 1"/>
    <property type="match status" value="1"/>
</dbReference>
<gene>
    <name evidence="3" type="ORF">FHS48_003608</name>
</gene>
<dbReference type="GO" id="GO:0016620">
    <property type="term" value="F:oxidoreductase activity, acting on the aldehyde or oxo group of donors, NAD or NADP as acceptor"/>
    <property type="evidence" value="ECO:0007669"/>
    <property type="project" value="InterPro"/>
</dbReference>
<reference evidence="3 4" key="1">
    <citation type="submission" date="2020-08" db="EMBL/GenBank/DDBJ databases">
        <title>Genomic Encyclopedia of Type Strains, Phase IV (KMG-IV): sequencing the most valuable type-strain genomes for metagenomic binning, comparative biology and taxonomic classification.</title>
        <authorList>
            <person name="Goeker M."/>
        </authorList>
    </citation>
    <scope>NUCLEOTIDE SEQUENCE [LARGE SCALE GENOMIC DNA]</scope>
    <source>
        <strain evidence="3 4">DSM 11590</strain>
    </source>
</reference>
<dbReference type="PANTHER" id="PTHR11699">
    <property type="entry name" value="ALDEHYDE DEHYDROGENASE-RELATED"/>
    <property type="match status" value="1"/>
</dbReference>
<dbReference type="Gene3D" id="3.40.309.10">
    <property type="entry name" value="Aldehyde Dehydrogenase, Chain A, domain 2"/>
    <property type="match status" value="1"/>
</dbReference>
<dbReference type="Pfam" id="PF00171">
    <property type="entry name" value="Aldedh"/>
    <property type="match status" value="1"/>
</dbReference>
<dbReference type="SUPFAM" id="SSF53720">
    <property type="entry name" value="ALDH-like"/>
    <property type="match status" value="1"/>
</dbReference>
<dbReference type="Proteomes" id="UP000544872">
    <property type="component" value="Unassembled WGS sequence"/>
</dbReference>
<keyword evidence="4" id="KW-1185">Reference proteome</keyword>
<evidence type="ECO:0000313" key="4">
    <source>
        <dbReference type="Proteomes" id="UP000544872"/>
    </source>
</evidence>
<dbReference type="EMBL" id="JACIIX010000017">
    <property type="protein sequence ID" value="MBB6212160.1"/>
    <property type="molecule type" value="Genomic_DNA"/>
</dbReference>